<proteinExistence type="inferred from homology"/>
<evidence type="ECO:0000256" key="7">
    <source>
        <dbReference type="SAM" id="Phobius"/>
    </source>
</evidence>
<evidence type="ECO:0000256" key="4">
    <source>
        <dbReference type="ARBA" id="ARBA00022801"/>
    </source>
</evidence>
<evidence type="ECO:0000256" key="1">
    <source>
        <dbReference type="ARBA" id="ARBA00004141"/>
    </source>
</evidence>
<reference evidence="9 10" key="1">
    <citation type="submission" date="2017-07" db="EMBL/GenBank/DDBJ databases">
        <title>Genome sequence of the Sordaria macrospora wild type strain R19027.</title>
        <authorList>
            <person name="Nowrousian M."/>
            <person name="Teichert I."/>
            <person name="Kueck U."/>
        </authorList>
    </citation>
    <scope>NUCLEOTIDE SEQUENCE [LARGE SCALE GENOMIC DNA]</scope>
    <source>
        <strain evidence="9 10">R19027</strain>
        <tissue evidence="9">Mycelium</tissue>
    </source>
</reference>
<evidence type="ECO:0000259" key="8">
    <source>
        <dbReference type="Pfam" id="PF01694"/>
    </source>
</evidence>
<dbReference type="PANTHER" id="PTHR43731">
    <property type="entry name" value="RHOMBOID PROTEASE"/>
    <property type="match status" value="1"/>
</dbReference>
<evidence type="ECO:0000256" key="3">
    <source>
        <dbReference type="ARBA" id="ARBA00022692"/>
    </source>
</evidence>
<dbReference type="GO" id="GO:0006465">
    <property type="term" value="P:signal peptide processing"/>
    <property type="evidence" value="ECO:0007669"/>
    <property type="project" value="TreeGrafter"/>
</dbReference>
<dbReference type="Gene3D" id="1.20.1540.10">
    <property type="entry name" value="Rhomboid-like"/>
    <property type="match status" value="1"/>
</dbReference>
<keyword evidence="6 7" id="KW-0472">Membrane</keyword>
<keyword evidence="3 7" id="KW-0812">Transmembrane</keyword>
<feature type="transmembrane region" description="Helical" evidence="7">
    <location>
        <begin position="241"/>
        <end position="263"/>
    </location>
</feature>
<feature type="domain" description="Peptidase S54 rhomboid" evidence="8">
    <location>
        <begin position="158"/>
        <end position="320"/>
    </location>
</feature>
<evidence type="ECO:0000256" key="6">
    <source>
        <dbReference type="ARBA" id="ARBA00023136"/>
    </source>
</evidence>
<dbReference type="InterPro" id="IPR022764">
    <property type="entry name" value="Peptidase_S54_rhomboid_dom"/>
</dbReference>
<feature type="transmembrane region" description="Helical" evidence="7">
    <location>
        <begin position="303"/>
        <end position="323"/>
    </location>
</feature>
<keyword evidence="5 7" id="KW-1133">Transmembrane helix</keyword>
<dbReference type="GO" id="GO:0004252">
    <property type="term" value="F:serine-type endopeptidase activity"/>
    <property type="evidence" value="ECO:0007669"/>
    <property type="project" value="InterPro"/>
</dbReference>
<protein>
    <recommendedName>
        <fullName evidence="8">Peptidase S54 rhomboid domain-containing protein</fullName>
    </recommendedName>
</protein>
<evidence type="ECO:0000256" key="2">
    <source>
        <dbReference type="ARBA" id="ARBA00009045"/>
    </source>
</evidence>
<dbReference type="EMBL" id="NMPR01000014">
    <property type="protein sequence ID" value="KAA8635220.1"/>
    <property type="molecule type" value="Genomic_DNA"/>
</dbReference>
<accession>A0A8S9A247</accession>
<feature type="transmembrane region" description="Helical" evidence="7">
    <location>
        <begin position="55"/>
        <end position="73"/>
    </location>
</feature>
<evidence type="ECO:0000313" key="9">
    <source>
        <dbReference type="EMBL" id="KAA8635220.1"/>
    </source>
</evidence>
<sequence>MKELRALLSEAAQQHADKVFALYPFEFIPQALFDARWRRSPYLGRLLIANFKKGWFVYLFCGVNAAVFAIWQYPSLLDLPSKLFSCLQTKQQRPAASGRSTKPRGLPSNVRTIHDLNMHQEGASSGQSESFLSLQNEAKHMQTLRRHLTISLDNLAQGSWWTMFTSAVSHQNLEHIGKNMLTFISLATMGINMGLSNGQLFCVCLGSAVSGSMAQLWHFVRKVEGDRQSRRQGIIQTRYGLGASGIVSGLSVALAVAFPYAAMRVDVPLLTIPPTVPLWVIPFGSFAYDLWMLGDDSSKIGHAAHLGGALFGGLYSFVAWKGLNFTPYR</sequence>
<evidence type="ECO:0000313" key="10">
    <source>
        <dbReference type="Proteomes" id="UP000433876"/>
    </source>
</evidence>
<feature type="transmembrane region" description="Helical" evidence="7">
    <location>
        <begin position="198"/>
        <end position="220"/>
    </location>
</feature>
<feature type="transmembrane region" description="Helical" evidence="7">
    <location>
        <begin position="269"/>
        <end position="291"/>
    </location>
</feature>
<evidence type="ECO:0000256" key="5">
    <source>
        <dbReference type="ARBA" id="ARBA00022989"/>
    </source>
</evidence>
<gene>
    <name evidence="9" type="ORF">SMACR_06289</name>
</gene>
<dbReference type="GO" id="GO:0016020">
    <property type="term" value="C:membrane"/>
    <property type="evidence" value="ECO:0007669"/>
    <property type="project" value="UniProtKB-SubCell"/>
</dbReference>
<organism evidence="9 10">
    <name type="scientific">Sordaria macrospora</name>
    <dbReference type="NCBI Taxonomy" id="5147"/>
    <lineage>
        <taxon>Eukaryota</taxon>
        <taxon>Fungi</taxon>
        <taxon>Dikarya</taxon>
        <taxon>Ascomycota</taxon>
        <taxon>Pezizomycotina</taxon>
        <taxon>Sordariomycetes</taxon>
        <taxon>Sordariomycetidae</taxon>
        <taxon>Sordariales</taxon>
        <taxon>Sordariaceae</taxon>
        <taxon>Sordaria</taxon>
    </lineage>
</organism>
<comment type="caution">
    <text evidence="9">The sequence shown here is derived from an EMBL/GenBank/DDBJ whole genome shotgun (WGS) entry which is preliminary data.</text>
</comment>
<dbReference type="PANTHER" id="PTHR43731:SF14">
    <property type="entry name" value="PRESENILIN-ASSOCIATED RHOMBOID-LIKE PROTEIN, MITOCHONDRIAL"/>
    <property type="match status" value="1"/>
</dbReference>
<dbReference type="Proteomes" id="UP000433876">
    <property type="component" value="Unassembled WGS sequence"/>
</dbReference>
<comment type="similarity">
    <text evidence="2">Belongs to the peptidase S54 family.</text>
</comment>
<comment type="subcellular location">
    <subcellularLocation>
        <location evidence="1">Membrane</location>
        <topology evidence="1">Multi-pass membrane protein</topology>
    </subcellularLocation>
</comment>
<dbReference type="InterPro" id="IPR050925">
    <property type="entry name" value="Rhomboid_protease_S54"/>
</dbReference>
<dbReference type="VEuPathDB" id="FungiDB:SMAC_06289"/>
<dbReference type="AlphaFoldDB" id="A0A8S9A247"/>
<dbReference type="InterPro" id="IPR035952">
    <property type="entry name" value="Rhomboid-like_sf"/>
</dbReference>
<keyword evidence="4" id="KW-0378">Hydrolase</keyword>
<dbReference type="Pfam" id="PF01694">
    <property type="entry name" value="Rhomboid"/>
    <property type="match status" value="1"/>
</dbReference>
<dbReference type="SUPFAM" id="SSF144091">
    <property type="entry name" value="Rhomboid-like"/>
    <property type="match status" value="1"/>
</dbReference>
<name>A0A8S9A247_SORMA</name>